<comment type="caution">
    <text evidence="1">The sequence shown here is derived from an EMBL/GenBank/DDBJ whole genome shotgun (WGS) entry which is preliminary data.</text>
</comment>
<name>A0AAP3GBN4_BRELA</name>
<accession>A0AAP3GBN4</accession>
<gene>
    <name evidence="1" type="ORF">O0554_16090</name>
</gene>
<organism evidence="1 2">
    <name type="scientific">Brevibacillus laterosporus</name>
    <name type="common">Bacillus laterosporus</name>
    <dbReference type="NCBI Taxonomy" id="1465"/>
    <lineage>
        <taxon>Bacteria</taxon>
        <taxon>Bacillati</taxon>
        <taxon>Bacillota</taxon>
        <taxon>Bacilli</taxon>
        <taxon>Bacillales</taxon>
        <taxon>Paenibacillaceae</taxon>
        <taxon>Brevibacillus</taxon>
    </lineage>
</organism>
<dbReference type="AlphaFoldDB" id="A0AAP3GBN4"/>
<evidence type="ECO:0000313" key="1">
    <source>
        <dbReference type="EMBL" id="MCZ0808412.1"/>
    </source>
</evidence>
<dbReference type="RefSeq" id="WP_258434080.1">
    <property type="nucleotide sequence ID" value="NZ_JANSGW010000021.1"/>
</dbReference>
<dbReference type="Proteomes" id="UP001077662">
    <property type="component" value="Unassembled WGS sequence"/>
</dbReference>
<dbReference type="EMBL" id="JAPTNE010000021">
    <property type="protein sequence ID" value="MCZ0808412.1"/>
    <property type="molecule type" value="Genomic_DNA"/>
</dbReference>
<proteinExistence type="predicted"/>
<evidence type="ECO:0000313" key="2">
    <source>
        <dbReference type="Proteomes" id="UP001077662"/>
    </source>
</evidence>
<protein>
    <submittedName>
        <fullName evidence="1">Uncharacterized protein</fullName>
    </submittedName>
</protein>
<reference evidence="1" key="1">
    <citation type="submission" date="2022-09" db="EMBL/GenBank/DDBJ databases">
        <title>Genome analysis and characterization of larvicidal activity of Brevibacillus strains.</title>
        <authorList>
            <person name="Patrusheva E.V."/>
            <person name="Izotova A.O."/>
            <person name="Toshchakov S.V."/>
            <person name="Sineoky S.P."/>
        </authorList>
    </citation>
    <scope>NUCLEOTIDE SEQUENCE</scope>
    <source>
        <strain evidence="1">VKPM_B-13247</strain>
    </source>
</reference>
<sequence>MGIKQKAIKTIKVLANRGVAKSFDTVMKQVKIVEENGDWTWVDFDKVASVV</sequence>